<reference evidence="1 2" key="1">
    <citation type="journal article" date="2021" name="Elife">
        <title>Chloroplast acquisition without the gene transfer in kleptoplastic sea slugs, Plakobranchus ocellatus.</title>
        <authorList>
            <person name="Maeda T."/>
            <person name="Takahashi S."/>
            <person name="Yoshida T."/>
            <person name="Shimamura S."/>
            <person name="Takaki Y."/>
            <person name="Nagai Y."/>
            <person name="Toyoda A."/>
            <person name="Suzuki Y."/>
            <person name="Arimoto A."/>
            <person name="Ishii H."/>
            <person name="Satoh N."/>
            <person name="Nishiyama T."/>
            <person name="Hasebe M."/>
            <person name="Maruyama T."/>
            <person name="Minagawa J."/>
            <person name="Obokata J."/>
            <person name="Shigenobu S."/>
        </authorList>
    </citation>
    <scope>NUCLEOTIDE SEQUENCE [LARGE SCALE GENOMIC DNA]</scope>
</reference>
<gene>
    <name evidence="1" type="ORF">PoB_002969400</name>
</gene>
<evidence type="ECO:0000313" key="2">
    <source>
        <dbReference type="Proteomes" id="UP000735302"/>
    </source>
</evidence>
<accession>A0AAV4A9P8</accession>
<evidence type="ECO:0000313" key="1">
    <source>
        <dbReference type="EMBL" id="GFO03189.1"/>
    </source>
</evidence>
<dbReference type="EMBL" id="BLXT01003724">
    <property type="protein sequence ID" value="GFO03189.1"/>
    <property type="molecule type" value="Genomic_DNA"/>
</dbReference>
<dbReference type="Proteomes" id="UP000735302">
    <property type="component" value="Unassembled WGS sequence"/>
</dbReference>
<organism evidence="1 2">
    <name type="scientific">Plakobranchus ocellatus</name>
    <dbReference type="NCBI Taxonomy" id="259542"/>
    <lineage>
        <taxon>Eukaryota</taxon>
        <taxon>Metazoa</taxon>
        <taxon>Spiralia</taxon>
        <taxon>Lophotrochozoa</taxon>
        <taxon>Mollusca</taxon>
        <taxon>Gastropoda</taxon>
        <taxon>Heterobranchia</taxon>
        <taxon>Euthyneura</taxon>
        <taxon>Panpulmonata</taxon>
        <taxon>Sacoglossa</taxon>
        <taxon>Placobranchoidea</taxon>
        <taxon>Plakobranchidae</taxon>
        <taxon>Plakobranchus</taxon>
    </lineage>
</organism>
<proteinExistence type="predicted"/>
<comment type="caution">
    <text evidence="1">The sequence shown here is derived from an EMBL/GenBank/DDBJ whole genome shotgun (WGS) entry which is preliminary data.</text>
</comment>
<dbReference type="AlphaFoldDB" id="A0AAV4A9P8"/>
<keyword evidence="2" id="KW-1185">Reference proteome</keyword>
<protein>
    <submittedName>
        <fullName evidence="1">Uncharacterized protein</fullName>
    </submittedName>
</protein>
<name>A0AAV4A9P8_9GAST</name>
<sequence length="113" mass="12573">MHLATYLDWSRDRTLRIVNSDLYLYRPLSIFSLQVDHIHQTNPSPLSTSVPSNSLQVGPAYRCDRSVFIVSIAAVSNMSNKTESWASVAEYKTRGTTLVQAHSVLTSTSSTLL</sequence>